<evidence type="ECO:0000256" key="1">
    <source>
        <dbReference type="ARBA" id="ARBA00022614"/>
    </source>
</evidence>
<dbReference type="Proteomes" id="UP000234323">
    <property type="component" value="Unassembled WGS sequence"/>
</dbReference>
<evidence type="ECO:0000313" key="3">
    <source>
        <dbReference type="EMBL" id="PKY57422.1"/>
    </source>
</evidence>
<keyword evidence="2" id="KW-0677">Repeat</keyword>
<dbReference type="Pfam" id="PF12799">
    <property type="entry name" value="LRR_4"/>
    <property type="match status" value="1"/>
</dbReference>
<dbReference type="SMART" id="SM00367">
    <property type="entry name" value="LRR_CC"/>
    <property type="match status" value="2"/>
</dbReference>
<dbReference type="InterPro" id="IPR050648">
    <property type="entry name" value="F-box_LRR-repeat"/>
</dbReference>
<dbReference type="SUPFAM" id="SSF52047">
    <property type="entry name" value="RNI-like"/>
    <property type="match status" value="1"/>
</dbReference>
<dbReference type="EMBL" id="LLXI01002546">
    <property type="protein sequence ID" value="PKY57422.1"/>
    <property type="molecule type" value="Genomic_DNA"/>
</dbReference>
<dbReference type="InterPro" id="IPR025875">
    <property type="entry name" value="Leu-rich_rpt_4"/>
</dbReference>
<evidence type="ECO:0000313" key="4">
    <source>
        <dbReference type="Proteomes" id="UP000234323"/>
    </source>
</evidence>
<organism evidence="3 4">
    <name type="scientific">Rhizophagus irregularis</name>
    <dbReference type="NCBI Taxonomy" id="588596"/>
    <lineage>
        <taxon>Eukaryota</taxon>
        <taxon>Fungi</taxon>
        <taxon>Fungi incertae sedis</taxon>
        <taxon>Mucoromycota</taxon>
        <taxon>Glomeromycotina</taxon>
        <taxon>Glomeromycetes</taxon>
        <taxon>Glomerales</taxon>
        <taxon>Glomeraceae</taxon>
        <taxon>Rhizophagus</taxon>
    </lineage>
</organism>
<reference evidence="3 4" key="1">
    <citation type="submission" date="2015-10" db="EMBL/GenBank/DDBJ databases">
        <title>Genome analyses suggest a sexual origin of heterokaryosis in a supposedly ancient asexual fungus.</title>
        <authorList>
            <person name="Ropars J."/>
            <person name="Sedzielewska K."/>
            <person name="Noel J."/>
            <person name="Charron P."/>
            <person name="Farinelli L."/>
            <person name="Marton T."/>
            <person name="Kruger M."/>
            <person name="Pelin A."/>
            <person name="Brachmann A."/>
            <person name="Corradi N."/>
        </authorList>
    </citation>
    <scope>NUCLEOTIDE SEQUENCE [LARGE SCALE GENOMIC DNA]</scope>
    <source>
        <strain evidence="3 4">A4</strain>
    </source>
</reference>
<protein>
    <recommendedName>
        <fullName evidence="5">RNI-like protein</fullName>
    </recommendedName>
</protein>
<dbReference type="PANTHER" id="PTHR13382">
    <property type="entry name" value="MITOCHONDRIAL ATP SYNTHASE COUPLING FACTOR B"/>
    <property type="match status" value="1"/>
</dbReference>
<evidence type="ECO:0008006" key="5">
    <source>
        <dbReference type="Google" id="ProtNLM"/>
    </source>
</evidence>
<sequence length="146" mass="17085">MKLFKNFYYFMGTYQAKGKRSREYLNISKRTEFSEISICNVIRFCPRLQHLDLSFSEISDITIEEIARSCPNLKYLNLRGCYKVSKESIDQLVSLNPNIHVENFMPIRVPSLNNGVLDVIHELARHLGLPRNDVSLDNFNQELSRR</sequence>
<name>A0A2I1HEX3_9GLOM</name>
<dbReference type="PANTHER" id="PTHR13382:SF83">
    <property type="entry name" value="F-BOX DOMAIN-CONTAINING PROTEIN"/>
    <property type="match status" value="1"/>
</dbReference>
<keyword evidence="1" id="KW-0433">Leucine-rich repeat</keyword>
<comment type="caution">
    <text evidence="3">The sequence shown here is derived from an EMBL/GenBank/DDBJ whole genome shotgun (WGS) entry which is preliminary data.</text>
</comment>
<gene>
    <name evidence="3" type="ORF">RhiirA4_478478</name>
</gene>
<evidence type="ECO:0000256" key="2">
    <source>
        <dbReference type="ARBA" id="ARBA00022737"/>
    </source>
</evidence>
<dbReference type="AlphaFoldDB" id="A0A2I1HEX3"/>
<dbReference type="Gene3D" id="3.80.10.10">
    <property type="entry name" value="Ribonuclease Inhibitor"/>
    <property type="match status" value="1"/>
</dbReference>
<dbReference type="InterPro" id="IPR032675">
    <property type="entry name" value="LRR_dom_sf"/>
</dbReference>
<accession>A0A2I1HEX3</accession>
<proteinExistence type="predicted"/>
<dbReference type="InterPro" id="IPR006553">
    <property type="entry name" value="Leu-rich_rpt_Cys-con_subtyp"/>
</dbReference>
<dbReference type="GO" id="GO:0005737">
    <property type="term" value="C:cytoplasm"/>
    <property type="evidence" value="ECO:0007669"/>
    <property type="project" value="TreeGrafter"/>
</dbReference>
<keyword evidence="4" id="KW-1185">Reference proteome</keyword>